<dbReference type="HOGENOM" id="CLU_1243401_0_0_4"/>
<dbReference type="AlphaFoldDB" id="B2JW61"/>
<keyword evidence="3" id="KW-1185">Reference proteome</keyword>
<gene>
    <name evidence="2" type="ordered locus">Bphy_6133</name>
</gene>
<keyword evidence="1" id="KW-0732">Signal</keyword>
<reference evidence="3" key="1">
    <citation type="journal article" date="2014" name="Stand. Genomic Sci.">
        <title>Complete genome sequence of Burkholderia phymatum STM815(T), a broad host range and efficient nitrogen-fixing symbiont of Mimosa species.</title>
        <authorList>
            <person name="Moulin L."/>
            <person name="Klonowska A."/>
            <person name="Caroline B."/>
            <person name="Booth K."/>
            <person name="Vriezen J.A."/>
            <person name="Melkonian R."/>
            <person name="James E.K."/>
            <person name="Young J.P."/>
            <person name="Bena G."/>
            <person name="Hauser L."/>
            <person name="Land M."/>
            <person name="Kyrpides N."/>
            <person name="Bruce D."/>
            <person name="Chain P."/>
            <person name="Copeland A."/>
            <person name="Pitluck S."/>
            <person name="Woyke T."/>
            <person name="Lizotte-Waniewski M."/>
            <person name="Bristow J."/>
            <person name="Riley M."/>
        </authorList>
    </citation>
    <scope>NUCLEOTIDE SEQUENCE [LARGE SCALE GENOMIC DNA]</scope>
    <source>
        <strain evidence="3">DSM 17167 / CIP 108236 / LMG 21445 / STM815</strain>
        <plasmid evidence="3">Plasmid pBPHY01</plasmid>
    </source>
</reference>
<dbReference type="RefSeq" id="WP_012405347.1">
    <property type="nucleotide sequence ID" value="NC_010625.1"/>
</dbReference>
<protein>
    <submittedName>
        <fullName evidence="2">Uncharacterized protein</fullName>
    </submittedName>
</protein>
<dbReference type="Proteomes" id="UP000001192">
    <property type="component" value="Plasmid pBPHY01"/>
</dbReference>
<evidence type="ECO:0000313" key="3">
    <source>
        <dbReference type="Proteomes" id="UP000001192"/>
    </source>
</evidence>
<proteinExistence type="predicted"/>
<name>B2JW61_PARP8</name>
<feature type="chain" id="PRO_5002778220" evidence="1">
    <location>
        <begin position="21"/>
        <end position="221"/>
    </location>
</feature>
<geneLocation type="plasmid" evidence="2 3">
    <name>pBPHY01</name>
</geneLocation>
<dbReference type="EMBL" id="CP001045">
    <property type="protein sequence ID" value="ACC75188.1"/>
    <property type="molecule type" value="Genomic_DNA"/>
</dbReference>
<evidence type="ECO:0000313" key="2">
    <source>
        <dbReference type="EMBL" id="ACC75188.1"/>
    </source>
</evidence>
<dbReference type="OrthoDB" id="6545863at2"/>
<dbReference type="KEGG" id="bph:Bphy_6133"/>
<sequence precursor="true">MVFKFLLTFLFGVASVGALADESALATAGHGFPELVTVQSCQFRITDKYHGSILTPRAENDFKFAGYSTTITTDGKSRDFGFSIGCDSDIASTDAVANQHDGSYDAKTKKWVAHYDDASDRQLLSRVTHVYPLKTVNGSGFARTTDEITGDPNQRIRFFSYCIFHGAKALCGDGKDMKLSDPKGNLLPYELDVLRTVEFIDPDTAKPAGPANAVSDASATP</sequence>
<organism evidence="2 3">
    <name type="scientific">Paraburkholderia phymatum (strain DSM 17167 / CIP 108236 / LMG 21445 / STM815)</name>
    <name type="common">Burkholderia phymatum</name>
    <dbReference type="NCBI Taxonomy" id="391038"/>
    <lineage>
        <taxon>Bacteria</taxon>
        <taxon>Pseudomonadati</taxon>
        <taxon>Pseudomonadota</taxon>
        <taxon>Betaproteobacteria</taxon>
        <taxon>Burkholderiales</taxon>
        <taxon>Burkholderiaceae</taxon>
        <taxon>Paraburkholderia</taxon>
    </lineage>
</organism>
<evidence type="ECO:0000256" key="1">
    <source>
        <dbReference type="SAM" id="SignalP"/>
    </source>
</evidence>
<feature type="signal peptide" evidence="1">
    <location>
        <begin position="1"/>
        <end position="20"/>
    </location>
</feature>
<accession>B2JW61</accession>
<keyword evidence="2" id="KW-0614">Plasmid</keyword>